<dbReference type="PRINTS" id="PR00081">
    <property type="entry name" value="GDHRDH"/>
</dbReference>
<evidence type="ECO:0000313" key="5">
    <source>
        <dbReference type="Proteomes" id="UP000043699"/>
    </source>
</evidence>
<proteinExistence type="inferred from homology"/>
<dbReference type="Pfam" id="PF13561">
    <property type="entry name" value="adh_short_C2"/>
    <property type="match status" value="1"/>
</dbReference>
<dbReference type="PANTHER" id="PTHR43639:SF1">
    <property type="entry name" value="SHORT-CHAIN DEHYDROGENASE_REDUCTASE FAMILY PROTEIN"/>
    <property type="match status" value="1"/>
</dbReference>
<dbReference type="PANTHER" id="PTHR43639">
    <property type="entry name" value="OXIDOREDUCTASE, SHORT-CHAIN DEHYDROGENASE/REDUCTASE FAMILY (AFU_ORTHOLOGUE AFUA_5G02870)"/>
    <property type="match status" value="1"/>
</dbReference>
<dbReference type="NCBIfam" id="NF005559">
    <property type="entry name" value="PRK07231.1"/>
    <property type="match status" value="1"/>
</dbReference>
<accession>A0A098EGD0</accession>
<evidence type="ECO:0000259" key="3">
    <source>
        <dbReference type="SMART" id="SM00822"/>
    </source>
</evidence>
<evidence type="ECO:0000313" key="4">
    <source>
        <dbReference type="EMBL" id="CEG21359.1"/>
    </source>
</evidence>
<gene>
    <name evidence="4" type="primary">fabG_1</name>
    <name evidence="4" type="ORF">BN1080_00268</name>
</gene>
<dbReference type="RefSeq" id="WP_052649802.1">
    <property type="nucleotide sequence ID" value="NZ_CCXS01000001.1"/>
</dbReference>
<dbReference type="Gene3D" id="3.40.50.720">
    <property type="entry name" value="NAD(P)-binding Rossmann-like Domain"/>
    <property type="match status" value="1"/>
</dbReference>
<evidence type="ECO:0000256" key="1">
    <source>
        <dbReference type="ARBA" id="ARBA00006484"/>
    </source>
</evidence>
<dbReference type="PRINTS" id="PR00080">
    <property type="entry name" value="SDRFAMILY"/>
</dbReference>
<dbReference type="InterPro" id="IPR002347">
    <property type="entry name" value="SDR_fam"/>
</dbReference>
<dbReference type="InterPro" id="IPR036291">
    <property type="entry name" value="NAD(P)-bd_dom_sf"/>
</dbReference>
<dbReference type="CDD" id="cd05233">
    <property type="entry name" value="SDR_c"/>
    <property type="match status" value="1"/>
</dbReference>
<dbReference type="InterPro" id="IPR020904">
    <property type="entry name" value="Sc_DH/Rdtase_CS"/>
</dbReference>
<dbReference type="InterPro" id="IPR057326">
    <property type="entry name" value="KR_dom"/>
</dbReference>
<dbReference type="NCBIfam" id="NF009466">
    <property type="entry name" value="PRK12826.1-2"/>
    <property type="match status" value="1"/>
</dbReference>
<keyword evidence="2" id="KW-0560">Oxidoreductase</keyword>
<dbReference type="GO" id="GO:0008206">
    <property type="term" value="P:bile acid metabolic process"/>
    <property type="evidence" value="ECO:0007669"/>
    <property type="project" value="UniProtKB-ARBA"/>
</dbReference>
<keyword evidence="5" id="KW-1185">Reference proteome</keyword>
<dbReference type="GO" id="GO:0016491">
    <property type="term" value="F:oxidoreductase activity"/>
    <property type="evidence" value="ECO:0007669"/>
    <property type="project" value="UniProtKB-KW"/>
</dbReference>
<comment type="similarity">
    <text evidence="1">Belongs to the short-chain dehydrogenases/reductases (SDR) family.</text>
</comment>
<sequence>MFSFEGKVVWVTGSSTGIGRAIAEKFAECGAAVVVHGNSNAAEAEITLKNVQDKGAKAHLVIGDVTDRKQVDEMVEDIKTKFGRIDILVNNAGTMVKRAKIEDLEIEALEKIININFTSVFHVTQAVLPLMKKSGQGNIINMTSIAARNGGGGGAVAYAAAKGAVSTFTRGLAKELAGDRIRVNGIAPGIITTPFHDRYSTVEMRTAMANQVPLGREGTPEEIAGTAVYLASDIAGYITGEIIEVNGGLLTD</sequence>
<protein>
    <submittedName>
        <fullName evidence="4">3-oxoacyl-[acyl-carrier-protein] reductase FabG</fullName>
    </submittedName>
</protein>
<organism evidence="4 5">
    <name type="scientific">Planococcus massiliensis</name>
    <dbReference type="NCBI Taxonomy" id="1499687"/>
    <lineage>
        <taxon>Bacteria</taxon>
        <taxon>Bacillati</taxon>
        <taxon>Bacillota</taxon>
        <taxon>Bacilli</taxon>
        <taxon>Bacillales</taxon>
        <taxon>Caryophanaceae</taxon>
        <taxon>Planococcus</taxon>
    </lineage>
</organism>
<dbReference type="Proteomes" id="UP000043699">
    <property type="component" value="Unassembled WGS sequence"/>
</dbReference>
<dbReference type="SMART" id="SM00822">
    <property type="entry name" value="PKS_KR"/>
    <property type="match status" value="1"/>
</dbReference>
<dbReference type="SUPFAM" id="SSF51735">
    <property type="entry name" value="NAD(P)-binding Rossmann-fold domains"/>
    <property type="match status" value="1"/>
</dbReference>
<dbReference type="AlphaFoldDB" id="A0A098EGD0"/>
<dbReference type="EMBL" id="CCXS01000001">
    <property type="protein sequence ID" value="CEG21359.1"/>
    <property type="molecule type" value="Genomic_DNA"/>
</dbReference>
<reference evidence="4 5" key="1">
    <citation type="submission" date="2014-09" db="EMBL/GenBank/DDBJ databases">
        <authorList>
            <person name="Urmite Genomes Urmite Genomes"/>
        </authorList>
    </citation>
    <scope>NUCLEOTIDE SEQUENCE [LARGE SCALE GENOMIC DNA]</scope>
    <source>
        <strain evidence="4 5">ES2</strain>
    </source>
</reference>
<dbReference type="OrthoDB" id="9803333at2"/>
<dbReference type="STRING" id="1499687.BN1080_00268"/>
<dbReference type="PROSITE" id="PS00061">
    <property type="entry name" value="ADH_SHORT"/>
    <property type="match status" value="1"/>
</dbReference>
<dbReference type="FunFam" id="3.40.50.720:FF:000084">
    <property type="entry name" value="Short-chain dehydrogenase reductase"/>
    <property type="match status" value="1"/>
</dbReference>
<name>A0A098EGD0_9BACL</name>
<feature type="domain" description="Ketoreductase" evidence="3">
    <location>
        <begin position="7"/>
        <end position="189"/>
    </location>
</feature>
<evidence type="ECO:0000256" key="2">
    <source>
        <dbReference type="ARBA" id="ARBA00023002"/>
    </source>
</evidence>